<comment type="similarity">
    <text evidence="2">Belongs to the autoinducer-2 exporter (AI-2E) (TC 2.A.86) family.</text>
</comment>
<dbReference type="EMBL" id="JAGIYZ010000022">
    <property type="protein sequence ID" value="MBP0466052.1"/>
    <property type="molecule type" value="Genomic_DNA"/>
</dbReference>
<evidence type="ECO:0000256" key="6">
    <source>
        <dbReference type="SAM" id="Phobius"/>
    </source>
</evidence>
<feature type="transmembrane region" description="Helical" evidence="6">
    <location>
        <begin position="7"/>
        <end position="23"/>
    </location>
</feature>
<feature type="transmembrane region" description="Helical" evidence="6">
    <location>
        <begin position="58"/>
        <end position="82"/>
    </location>
</feature>
<evidence type="ECO:0000256" key="1">
    <source>
        <dbReference type="ARBA" id="ARBA00004141"/>
    </source>
</evidence>
<proteinExistence type="inferred from homology"/>
<dbReference type="PANTHER" id="PTHR21716:SF64">
    <property type="entry name" value="AI-2 TRANSPORT PROTEIN TQSA"/>
    <property type="match status" value="1"/>
</dbReference>
<name>A0ABS4AXF5_9PROT</name>
<sequence length="343" mass="36048">MMIEGGGRVLLGLCAAVLVGAALQAAQAIFAPVAFALFVIALVWPLQRAAQDRIPAGIALIGTVLVSLAVLAGLAYGIVWAFGRVAQWVLANAGQLQSLYAAKIAWLESQGIAAAGVMSDQFDVRWLVRLAQGVLAQLQGIVSFVVVTVVFVILGLLEVRPAAAQLAGLEAYPAARRVLAGLAASAAKLRAYMLVRSFASVLTGVFVYAFARFMGLDLAAEWGVIAFVLNYIPFIGPLVATVFPTLVGLLQFGSWQAVATIFAALQVIQFLIGSYLEPRLAGRQLTVSPFMVLAAVFFGAFLWGVPGAFIGVPVLIAALTICEQFPGGAWVARLLSGRHPDPG</sequence>
<dbReference type="Pfam" id="PF01594">
    <property type="entry name" value="AI-2E_transport"/>
    <property type="match status" value="1"/>
</dbReference>
<protein>
    <submittedName>
        <fullName evidence="7">AI-2E family transporter</fullName>
    </submittedName>
</protein>
<accession>A0ABS4AXF5</accession>
<keyword evidence="3 6" id="KW-0812">Transmembrane</keyword>
<keyword evidence="5 6" id="KW-0472">Membrane</keyword>
<gene>
    <name evidence="7" type="ORF">J5Y09_19155</name>
</gene>
<keyword evidence="4 6" id="KW-1133">Transmembrane helix</keyword>
<feature type="transmembrane region" description="Helical" evidence="6">
    <location>
        <begin position="231"/>
        <end position="250"/>
    </location>
</feature>
<comment type="caution">
    <text evidence="7">The sequence shown here is derived from an EMBL/GenBank/DDBJ whole genome shotgun (WGS) entry which is preliminary data.</text>
</comment>
<dbReference type="PANTHER" id="PTHR21716">
    <property type="entry name" value="TRANSMEMBRANE PROTEIN"/>
    <property type="match status" value="1"/>
</dbReference>
<feature type="transmembrane region" description="Helical" evidence="6">
    <location>
        <begin position="288"/>
        <end position="316"/>
    </location>
</feature>
<evidence type="ECO:0000256" key="5">
    <source>
        <dbReference type="ARBA" id="ARBA00023136"/>
    </source>
</evidence>
<dbReference type="Proteomes" id="UP000680815">
    <property type="component" value="Unassembled WGS sequence"/>
</dbReference>
<comment type="subcellular location">
    <subcellularLocation>
        <location evidence="1">Membrane</location>
        <topology evidence="1">Multi-pass membrane protein</topology>
    </subcellularLocation>
</comment>
<evidence type="ECO:0000256" key="4">
    <source>
        <dbReference type="ARBA" id="ARBA00022989"/>
    </source>
</evidence>
<dbReference type="RefSeq" id="WP_209353433.1">
    <property type="nucleotide sequence ID" value="NZ_JAGIYZ010000022.1"/>
</dbReference>
<organism evidence="7 8">
    <name type="scientific">Roseomonas nitratireducens</name>
    <dbReference type="NCBI Taxonomy" id="2820810"/>
    <lineage>
        <taxon>Bacteria</taxon>
        <taxon>Pseudomonadati</taxon>
        <taxon>Pseudomonadota</taxon>
        <taxon>Alphaproteobacteria</taxon>
        <taxon>Acetobacterales</taxon>
        <taxon>Roseomonadaceae</taxon>
        <taxon>Roseomonas</taxon>
    </lineage>
</organism>
<feature type="transmembrane region" description="Helical" evidence="6">
    <location>
        <begin position="257"/>
        <end position="276"/>
    </location>
</feature>
<dbReference type="InterPro" id="IPR002549">
    <property type="entry name" value="AI-2E-like"/>
</dbReference>
<reference evidence="7 8" key="1">
    <citation type="submission" date="2021-03" db="EMBL/GenBank/DDBJ databases">
        <authorList>
            <person name="So Y."/>
        </authorList>
    </citation>
    <scope>NUCLEOTIDE SEQUENCE [LARGE SCALE GENOMIC DNA]</scope>
    <source>
        <strain evidence="7 8">PWR1</strain>
    </source>
</reference>
<feature type="transmembrane region" description="Helical" evidence="6">
    <location>
        <begin position="134"/>
        <end position="157"/>
    </location>
</feature>
<feature type="transmembrane region" description="Helical" evidence="6">
    <location>
        <begin position="193"/>
        <end position="211"/>
    </location>
</feature>
<evidence type="ECO:0000313" key="8">
    <source>
        <dbReference type="Proteomes" id="UP000680815"/>
    </source>
</evidence>
<keyword evidence="8" id="KW-1185">Reference proteome</keyword>
<feature type="transmembrane region" description="Helical" evidence="6">
    <location>
        <begin position="29"/>
        <end position="46"/>
    </location>
</feature>
<evidence type="ECO:0000256" key="2">
    <source>
        <dbReference type="ARBA" id="ARBA00009773"/>
    </source>
</evidence>
<evidence type="ECO:0000313" key="7">
    <source>
        <dbReference type="EMBL" id="MBP0466052.1"/>
    </source>
</evidence>
<evidence type="ECO:0000256" key="3">
    <source>
        <dbReference type="ARBA" id="ARBA00022692"/>
    </source>
</evidence>